<dbReference type="AlphaFoldDB" id="E6QBQ9"/>
<gene>
    <name evidence="1" type="ORF">CARN5_1880</name>
</gene>
<accession>E6QBQ9</accession>
<dbReference type="EMBL" id="CABP01000077">
    <property type="protein sequence ID" value="CBI04635.1"/>
    <property type="molecule type" value="Genomic_DNA"/>
</dbReference>
<organism evidence="1">
    <name type="scientific">mine drainage metagenome</name>
    <dbReference type="NCBI Taxonomy" id="410659"/>
    <lineage>
        <taxon>unclassified sequences</taxon>
        <taxon>metagenomes</taxon>
        <taxon>ecological metagenomes</taxon>
    </lineage>
</organism>
<proteinExistence type="predicted"/>
<name>E6QBQ9_9ZZZZ</name>
<protein>
    <submittedName>
        <fullName evidence="1">Uncharacterized protein</fullName>
    </submittedName>
</protein>
<sequence>MLPNGAGLIHRANAPFPLRKRWGGCAALFHCDGLPFFGSGRCHPIDLVLEDEATFFHLFQYALASGSIVAFDMLDFRGEGIEFVKGLGKVRIALLQDVHAGRELGEFLFQILVFRLHVALLPVAWARDQA</sequence>
<reference evidence="1" key="1">
    <citation type="submission" date="2009-10" db="EMBL/GenBank/DDBJ databases">
        <title>Diversity of trophic interactions inside an arsenic-rich microbial ecosystem.</title>
        <authorList>
            <person name="Bertin P.N."/>
            <person name="Heinrich-Salmeron A."/>
            <person name="Pelletier E."/>
            <person name="Goulhen-Chollet F."/>
            <person name="Arsene-Ploetze F."/>
            <person name="Gallien S."/>
            <person name="Calteau A."/>
            <person name="Vallenet D."/>
            <person name="Casiot C."/>
            <person name="Chane-Woon-Ming B."/>
            <person name="Giloteaux L."/>
            <person name="Barakat M."/>
            <person name="Bonnefoy V."/>
            <person name="Bruneel O."/>
            <person name="Chandler M."/>
            <person name="Cleiss J."/>
            <person name="Duran R."/>
            <person name="Elbaz-Poulichet F."/>
            <person name="Fonknechten N."/>
            <person name="Lauga B."/>
            <person name="Mornico D."/>
            <person name="Ortet P."/>
            <person name="Schaeffer C."/>
            <person name="Siguier P."/>
            <person name="Alexander Thil Smith A."/>
            <person name="Van Dorsselaer A."/>
            <person name="Weissenbach J."/>
            <person name="Medigue C."/>
            <person name="Le Paslier D."/>
        </authorList>
    </citation>
    <scope>NUCLEOTIDE SEQUENCE</scope>
</reference>
<comment type="caution">
    <text evidence="1">The sequence shown here is derived from an EMBL/GenBank/DDBJ whole genome shotgun (WGS) entry which is preliminary data.</text>
</comment>
<evidence type="ECO:0000313" key="1">
    <source>
        <dbReference type="EMBL" id="CBI04635.1"/>
    </source>
</evidence>